<dbReference type="EMBL" id="JACMSC010000010">
    <property type="protein sequence ID" value="KAG6504255.1"/>
    <property type="molecule type" value="Genomic_DNA"/>
</dbReference>
<gene>
    <name evidence="2" type="ORF">ZIOFF_036586</name>
</gene>
<name>A0A8J5GA89_ZINOF</name>
<keyword evidence="1" id="KW-1133">Transmembrane helix</keyword>
<evidence type="ECO:0000256" key="1">
    <source>
        <dbReference type="SAM" id="Phobius"/>
    </source>
</evidence>
<keyword evidence="1" id="KW-0812">Transmembrane</keyword>
<protein>
    <submittedName>
        <fullName evidence="2">Uncharacterized protein</fullName>
    </submittedName>
</protein>
<dbReference type="Proteomes" id="UP000734854">
    <property type="component" value="Unassembled WGS sequence"/>
</dbReference>
<evidence type="ECO:0000313" key="3">
    <source>
        <dbReference type="Proteomes" id="UP000734854"/>
    </source>
</evidence>
<sequence length="191" mass="21119">MGLLFLLPLGNMVILGSLLYIWQLAEEVWIVFAHCLHGEPISSRGIHLAIKHNHGACAALLNPSAAEPLVWPSPLKFISELDPDARALLEVALMDANKESEKIILNERKKLLSPANVDEAFHDDASEGLVKQFAQGHNSSIYWLSEPIMISLLQLNSAYLIAKGNLYTRSREDAASKLLEKALKIQLGRGF</sequence>
<evidence type="ECO:0000313" key="2">
    <source>
        <dbReference type="EMBL" id="KAG6504255.1"/>
    </source>
</evidence>
<reference evidence="2 3" key="1">
    <citation type="submission" date="2020-08" db="EMBL/GenBank/DDBJ databases">
        <title>Plant Genome Project.</title>
        <authorList>
            <person name="Zhang R.-G."/>
        </authorList>
    </citation>
    <scope>NUCLEOTIDE SEQUENCE [LARGE SCALE GENOMIC DNA]</scope>
    <source>
        <tissue evidence="2">Rhizome</tissue>
    </source>
</reference>
<keyword evidence="3" id="KW-1185">Reference proteome</keyword>
<proteinExistence type="predicted"/>
<organism evidence="2 3">
    <name type="scientific">Zingiber officinale</name>
    <name type="common">Ginger</name>
    <name type="synonym">Amomum zingiber</name>
    <dbReference type="NCBI Taxonomy" id="94328"/>
    <lineage>
        <taxon>Eukaryota</taxon>
        <taxon>Viridiplantae</taxon>
        <taxon>Streptophyta</taxon>
        <taxon>Embryophyta</taxon>
        <taxon>Tracheophyta</taxon>
        <taxon>Spermatophyta</taxon>
        <taxon>Magnoliopsida</taxon>
        <taxon>Liliopsida</taxon>
        <taxon>Zingiberales</taxon>
        <taxon>Zingiberaceae</taxon>
        <taxon>Zingiber</taxon>
    </lineage>
</organism>
<dbReference type="AlphaFoldDB" id="A0A8J5GA89"/>
<accession>A0A8J5GA89</accession>
<keyword evidence="1" id="KW-0472">Membrane</keyword>
<feature type="transmembrane region" description="Helical" evidence="1">
    <location>
        <begin position="6"/>
        <end position="22"/>
    </location>
</feature>
<comment type="caution">
    <text evidence="2">The sequence shown here is derived from an EMBL/GenBank/DDBJ whole genome shotgun (WGS) entry which is preliminary data.</text>
</comment>